<dbReference type="EnsemblFungi" id="CEF73791">
    <property type="protein sequence ID" value="CEF73791"/>
    <property type="gene ID" value="FGRRES_20052"/>
</dbReference>
<evidence type="ECO:0000313" key="1">
    <source>
        <dbReference type="EMBL" id="CEF73791.1"/>
    </source>
</evidence>
<name>A0A098D772_GIBZE</name>
<organism evidence="1 3">
    <name type="scientific">Gibberella zeae (strain ATCC MYA-4620 / CBS 123657 / FGSC 9075 / NRRL 31084 / PH-1)</name>
    <name type="common">Wheat head blight fungus</name>
    <name type="synonym">Fusarium graminearum</name>
    <dbReference type="NCBI Taxonomy" id="229533"/>
    <lineage>
        <taxon>Eukaryota</taxon>
        <taxon>Fungi</taxon>
        <taxon>Dikarya</taxon>
        <taxon>Ascomycota</taxon>
        <taxon>Pezizomycotina</taxon>
        <taxon>Sordariomycetes</taxon>
        <taxon>Hypocreomycetidae</taxon>
        <taxon>Hypocreales</taxon>
        <taxon>Nectriaceae</taxon>
        <taxon>Fusarium</taxon>
    </lineage>
</organism>
<keyword evidence="3" id="KW-1185">Reference proteome</keyword>
<evidence type="ECO:0000313" key="3">
    <source>
        <dbReference type="Proteomes" id="UP000070720"/>
    </source>
</evidence>
<protein>
    <submittedName>
        <fullName evidence="1">Chromosome 1, complete genome</fullName>
    </submittedName>
</protein>
<evidence type="ECO:0000313" key="2">
    <source>
        <dbReference type="EnsemblFungi" id="CEF73791"/>
    </source>
</evidence>
<gene>
    <name evidence="1" type="ORF">FGRAMPH1_01T03969</name>
</gene>
<reference evidence="2" key="4">
    <citation type="submission" date="2017-01" db="UniProtKB">
        <authorList>
            <consortium name="EnsemblFungi"/>
        </authorList>
    </citation>
    <scope>IDENTIFICATION</scope>
    <source>
        <strain evidence="2">PH-1 / ATCC MYA-4620 / FGSC 9075 / NRRL 31084</strain>
    </source>
</reference>
<accession>A0A098D772</accession>
<accession>A0A0E0RRB6</accession>
<dbReference type="VEuPathDB" id="FungiDB:FGRAMPH1_01G03969"/>
<dbReference type="InParanoid" id="A0A098D772"/>
<reference evidence="1 3" key="3">
    <citation type="journal article" date="2015" name="BMC Genomics">
        <title>The completed genome sequence of the pathogenic ascomycete fungus Fusarium graminearum.</title>
        <authorList>
            <person name="King R."/>
            <person name="Urban M."/>
            <person name="Hammond-Kosack M.C."/>
            <person name="Hassani-Pak K."/>
            <person name="Hammond-Kosack K.E."/>
        </authorList>
    </citation>
    <scope>NUCLEOTIDE SEQUENCE [LARGE SCALE GENOMIC DNA]</scope>
    <source>
        <strain evidence="3">ATCC MYA-4620 / CBS 123657 / FGSC 9075 / NRRL 31084 / PH-1</strain>
        <strain evidence="1">PH-1</strain>
    </source>
</reference>
<reference evidence="2 3" key="1">
    <citation type="journal article" date="2007" name="Science">
        <title>The Fusarium graminearum genome reveals a link between localized polymorphism and pathogen specialization.</title>
        <authorList>
            <person name="Cuomo C.A."/>
            <person name="Gueldener U."/>
            <person name="Xu J.-R."/>
            <person name="Trail F."/>
            <person name="Turgeon B.G."/>
            <person name="Di Pietro A."/>
            <person name="Walton J.D."/>
            <person name="Ma L.-J."/>
            <person name="Baker S.E."/>
            <person name="Rep M."/>
            <person name="Adam G."/>
            <person name="Antoniw J."/>
            <person name="Baldwin T."/>
            <person name="Calvo S.E."/>
            <person name="Chang Y.-L."/>
            <person name="DeCaprio D."/>
            <person name="Gale L.R."/>
            <person name="Gnerre S."/>
            <person name="Goswami R.S."/>
            <person name="Hammond-Kosack K."/>
            <person name="Harris L.J."/>
            <person name="Hilburn K."/>
            <person name="Kennell J.C."/>
            <person name="Kroken S."/>
            <person name="Magnuson J.K."/>
            <person name="Mannhaupt G."/>
            <person name="Mauceli E.W."/>
            <person name="Mewes H.-W."/>
            <person name="Mitterbauer R."/>
            <person name="Muehlbauer G."/>
            <person name="Muensterkoetter M."/>
            <person name="Nelson D."/>
            <person name="O'Donnell K."/>
            <person name="Ouellet T."/>
            <person name="Qi W."/>
            <person name="Quesneville H."/>
            <person name="Roncero M.I.G."/>
            <person name="Seong K.-Y."/>
            <person name="Tetko I.V."/>
            <person name="Urban M."/>
            <person name="Waalwijk C."/>
            <person name="Ward T.J."/>
            <person name="Yao J."/>
            <person name="Birren B.W."/>
            <person name="Kistler H.C."/>
        </authorList>
    </citation>
    <scope>NUCLEOTIDE SEQUENCE [LARGE SCALE GENOMIC DNA]</scope>
    <source>
        <strain evidence="3">ATCC MYA-4620 / CBS 123657 / FGSC 9075 / NRRL 31084 / PH-1</strain>
        <strain evidence="2">PH-1 / ATCC MYA-4620 / FGSC 9075 / NRRL 31084</strain>
    </source>
</reference>
<dbReference type="Proteomes" id="UP000070720">
    <property type="component" value="Chromosome 1"/>
</dbReference>
<reference evidence="2 3" key="2">
    <citation type="journal article" date="2010" name="Nature">
        <title>Comparative genomics reveals mobile pathogenicity chromosomes in Fusarium.</title>
        <authorList>
            <person name="Ma L.J."/>
            <person name="van der Does H.C."/>
            <person name="Borkovich K.A."/>
            <person name="Coleman J.J."/>
            <person name="Daboussi M.J."/>
            <person name="Di Pietro A."/>
            <person name="Dufresne M."/>
            <person name="Freitag M."/>
            <person name="Grabherr M."/>
            <person name="Henrissat B."/>
            <person name="Houterman P.M."/>
            <person name="Kang S."/>
            <person name="Shim W.B."/>
            <person name="Woloshuk C."/>
            <person name="Xie X."/>
            <person name="Xu J.R."/>
            <person name="Antoniw J."/>
            <person name="Baker S.E."/>
            <person name="Bluhm B.H."/>
            <person name="Breakspear A."/>
            <person name="Brown D.W."/>
            <person name="Butchko R.A."/>
            <person name="Chapman S."/>
            <person name="Coulson R."/>
            <person name="Coutinho P.M."/>
            <person name="Danchin E.G."/>
            <person name="Diener A."/>
            <person name="Gale L.R."/>
            <person name="Gardiner D.M."/>
            <person name="Goff S."/>
            <person name="Hammond-Kosack K.E."/>
            <person name="Hilburn K."/>
            <person name="Hua-Van A."/>
            <person name="Jonkers W."/>
            <person name="Kazan K."/>
            <person name="Kodira C.D."/>
            <person name="Koehrsen M."/>
            <person name="Kumar L."/>
            <person name="Lee Y.H."/>
            <person name="Li L."/>
            <person name="Manners J.M."/>
            <person name="Miranda-Saavedra D."/>
            <person name="Mukherjee M."/>
            <person name="Park G."/>
            <person name="Park J."/>
            <person name="Park S.Y."/>
            <person name="Proctor R.H."/>
            <person name="Regev A."/>
            <person name="Ruiz-Roldan M.C."/>
            <person name="Sain D."/>
            <person name="Sakthikumar S."/>
            <person name="Sykes S."/>
            <person name="Schwartz D.C."/>
            <person name="Turgeon B.G."/>
            <person name="Wapinski I."/>
            <person name="Yoder O."/>
            <person name="Young S."/>
            <person name="Zeng Q."/>
            <person name="Zhou S."/>
            <person name="Galagan J."/>
            <person name="Cuomo C.A."/>
            <person name="Kistler H.C."/>
            <person name="Rep M."/>
        </authorList>
    </citation>
    <scope>GENOME REANNOTATION</scope>
    <source>
        <strain evidence="3">ATCC MYA-4620 / CBS 123657 / FGSC 9075 / NRRL 31084 / PH-1</strain>
        <strain evidence="2">PH-1 / ATCC MYA-4620 / FGSC 9075 / NRRL 31084</strain>
    </source>
</reference>
<dbReference type="EMBL" id="HG970332">
    <property type="protein sequence ID" value="CEF73791.1"/>
    <property type="molecule type" value="Genomic_DNA"/>
</dbReference>
<proteinExistence type="predicted"/>
<sequence>MPRKITTQASIYINRERITILNNAEQPGGLAGGDLLRTFPTFMVLGNFQSSQCQEPLNKQYGTGRAEEFLRPMGNQAAAL</sequence>
<dbReference type="AlphaFoldDB" id="A0A098D772"/>